<dbReference type="STRING" id="1440763.BJI69_13885"/>
<dbReference type="AlphaFoldDB" id="A0A1L3EUY0"/>
<organism evidence="2 3">
    <name type="scientific">Luteibacter rhizovicinus DSM 16549</name>
    <dbReference type="NCBI Taxonomy" id="1440763"/>
    <lineage>
        <taxon>Bacteria</taxon>
        <taxon>Pseudomonadati</taxon>
        <taxon>Pseudomonadota</taxon>
        <taxon>Gammaproteobacteria</taxon>
        <taxon>Lysobacterales</taxon>
        <taxon>Rhodanobacteraceae</taxon>
        <taxon>Luteibacter</taxon>
    </lineage>
</organism>
<protein>
    <recommendedName>
        <fullName evidence="4">Toxin co-regulated pilus biosynthesis protein Q C-terminal domain-containing protein</fullName>
    </recommendedName>
</protein>
<dbReference type="EMBL" id="CP017480">
    <property type="protein sequence ID" value="APG04875.1"/>
    <property type="molecule type" value="Genomic_DNA"/>
</dbReference>
<reference evidence="3" key="1">
    <citation type="submission" date="2016-09" db="EMBL/GenBank/DDBJ databases">
        <authorList>
            <person name="Lysoe E."/>
        </authorList>
    </citation>
    <scope>NUCLEOTIDE SEQUENCE [LARGE SCALE GENOMIC DNA]</scope>
    <source>
        <strain evidence="3">LJ96T</strain>
    </source>
</reference>
<accession>A0A1L3EUY0</accession>
<keyword evidence="3" id="KW-1185">Reference proteome</keyword>
<evidence type="ECO:0008006" key="4">
    <source>
        <dbReference type="Google" id="ProtNLM"/>
    </source>
</evidence>
<evidence type="ECO:0000256" key="1">
    <source>
        <dbReference type="SAM" id="MobiDB-lite"/>
    </source>
</evidence>
<evidence type="ECO:0000313" key="3">
    <source>
        <dbReference type="Proteomes" id="UP000182987"/>
    </source>
</evidence>
<feature type="region of interest" description="Disordered" evidence="1">
    <location>
        <begin position="139"/>
        <end position="165"/>
    </location>
</feature>
<gene>
    <name evidence="2" type="ORF">BJI69_13885</name>
</gene>
<dbReference type="Gene3D" id="3.55.50.70">
    <property type="match status" value="1"/>
</dbReference>
<evidence type="ECO:0000313" key="2">
    <source>
        <dbReference type="EMBL" id="APG04875.1"/>
    </source>
</evidence>
<name>A0A1L3EUY0_9GAMM</name>
<proteinExistence type="predicted"/>
<sequence length="165" mass="17081">MLLSACGTPAAKDFGGSWKPVNKYDDKVVEIPLALPYTYYAAPMDSTLKTMLTRWTKDTGLKLQYRLRSDFSLTRAASGIHTTELRDATAQLSKIYGAQGVAVTVNGSDLVVEEVSASVAPAPVAPPASAAVVAPSAPVTASVPEPTPAAAPANDGHVVANADAK</sequence>
<dbReference type="KEGG" id="lrz:BJI69_13885"/>
<dbReference type="Proteomes" id="UP000182987">
    <property type="component" value="Chromosome"/>
</dbReference>